<evidence type="ECO:0000313" key="2">
    <source>
        <dbReference type="EMBL" id="CAA9344417.1"/>
    </source>
</evidence>
<feature type="compositionally biased region" description="Low complexity" evidence="1">
    <location>
        <begin position="121"/>
        <end position="136"/>
    </location>
</feature>
<feature type="compositionally biased region" description="Gly residues" evidence="1">
    <location>
        <begin position="271"/>
        <end position="284"/>
    </location>
</feature>
<feature type="non-terminal residue" evidence="2">
    <location>
        <position position="325"/>
    </location>
</feature>
<dbReference type="AlphaFoldDB" id="A0A6J4LZY4"/>
<sequence>DPPLPPRSGVPAAHQAQLRQSPGHPGRREARPRGPCVGLRVHPARGAVLPDLPAQRRALPLGAAAGGGGAGSRRALRGGAHRGHGVRARGGGADRLLRRTGGAAPGDAGHAGAGAGGVGLHGQQPAPRAALPAAPRAAVQRGAGAVRGGAAPLHDLRGRRLPLRLLHGAQRRRAHPRLRALGFRGRRAPRGAVPRAPRAPRAGRAGAGGPVPPPDGGRAAGALVGHRARARGGGDPRGAGQRGRALPRRGRLPPDGRGAHRGRPRGLAGRADGGGGGVADGGAGRRVALRRGGPVGRGGAGGARQPVRAAGARLLRAAPVGGGAL</sequence>
<protein>
    <submittedName>
        <fullName evidence="2">Uncharacterized protein</fullName>
    </submittedName>
</protein>
<feature type="region of interest" description="Disordered" evidence="1">
    <location>
        <begin position="183"/>
        <end position="307"/>
    </location>
</feature>
<organism evidence="2">
    <name type="scientific">uncultured Gemmatimonadota bacterium</name>
    <dbReference type="NCBI Taxonomy" id="203437"/>
    <lineage>
        <taxon>Bacteria</taxon>
        <taxon>Pseudomonadati</taxon>
        <taxon>Gemmatimonadota</taxon>
        <taxon>environmental samples</taxon>
    </lineage>
</organism>
<feature type="non-terminal residue" evidence="2">
    <location>
        <position position="1"/>
    </location>
</feature>
<feature type="compositionally biased region" description="Low complexity" evidence="1">
    <location>
        <begin position="216"/>
        <end position="225"/>
    </location>
</feature>
<name>A0A6J4LZY4_9BACT</name>
<evidence type="ECO:0000256" key="1">
    <source>
        <dbReference type="SAM" id="MobiDB-lite"/>
    </source>
</evidence>
<proteinExistence type="predicted"/>
<feature type="compositionally biased region" description="Gly residues" evidence="1">
    <location>
        <begin position="231"/>
        <end position="241"/>
    </location>
</feature>
<accession>A0A6J4LZY4</accession>
<gene>
    <name evidence="2" type="ORF">AVDCRST_MAG68-3267</name>
</gene>
<feature type="compositionally biased region" description="Gly residues" evidence="1">
    <location>
        <begin position="293"/>
        <end position="302"/>
    </location>
</feature>
<dbReference type="EMBL" id="CADCTW010000153">
    <property type="protein sequence ID" value="CAA9344417.1"/>
    <property type="molecule type" value="Genomic_DNA"/>
</dbReference>
<feature type="compositionally biased region" description="Low complexity" evidence="1">
    <location>
        <begin position="99"/>
        <end position="108"/>
    </location>
</feature>
<feature type="region of interest" description="Disordered" evidence="1">
    <location>
        <begin position="62"/>
        <end position="136"/>
    </location>
</feature>
<feature type="region of interest" description="Disordered" evidence="1">
    <location>
        <begin position="1"/>
        <end position="39"/>
    </location>
</feature>
<feature type="compositionally biased region" description="Gly residues" evidence="1">
    <location>
        <begin position="109"/>
        <end position="120"/>
    </location>
</feature>
<feature type="compositionally biased region" description="Low complexity" evidence="1">
    <location>
        <begin position="190"/>
        <end position="204"/>
    </location>
</feature>
<feature type="compositionally biased region" description="Basic residues" evidence="1">
    <location>
        <begin position="74"/>
        <end position="87"/>
    </location>
</feature>
<reference evidence="2" key="1">
    <citation type="submission" date="2020-02" db="EMBL/GenBank/DDBJ databases">
        <authorList>
            <person name="Meier V. D."/>
        </authorList>
    </citation>
    <scope>NUCLEOTIDE SEQUENCE</scope>
    <source>
        <strain evidence="2">AVDCRST_MAG68</strain>
    </source>
</reference>